<evidence type="ECO:0000256" key="4">
    <source>
        <dbReference type="ARBA" id="ARBA00022603"/>
    </source>
</evidence>
<evidence type="ECO:0000256" key="3">
    <source>
        <dbReference type="ARBA" id="ARBA00022454"/>
    </source>
</evidence>
<evidence type="ECO:0000259" key="13">
    <source>
        <dbReference type="PROSITE" id="PS51215"/>
    </source>
</evidence>
<dbReference type="InterPro" id="IPR011124">
    <property type="entry name" value="Znf_CW"/>
</dbReference>
<dbReference type="Proteomes" id="UP000815325">
    <property type="component" value="Unassembled WGS sequence"/>
</dbReference>
<evidence type="ECO:0008006" key="16">
    <source>
        <dbReference type="Google" id="ProtNLM"/>
    </source>
</evidence>
<keyword evidence="9" id="KW-0862">Zinc</keyword>
<organism evidence="14 15">
    <name type="scientific">Dunaliella salina</name>
    <name type="common">Green alga</name>
    <name type="synonym">Protococcus salinus</name>
    <dbReference type="NCBI Taxonomy" id="3046"/>
    <lineage>
        <taxon>Eukaryota</taxon>
        <taxon>Viridiplantae</taxon>
        <taxon>Chlorophyta</taxon>
        <taxon>core chlorophytes</taxon>
        <taxon>Chlorophyceae</taxon>
        <taxon>CS clade</taxon>
        <taxon>Chlamydomonadales</taxon>
        <taxon>Dunaliellaceae</taxon>
        <taxon>Dunaliella</taxon>
    </lineage>
</organism>
<evidence type="ECO:0000313" key="14">
    <source>
        <dbReference type="EMBL" id="KAF5842747.1"/>
    </source>
</evidence>
<name>A0ABQ7H7B2_DUNSA</name>
<keyword evidence="10" id="KW-0539">Nucleus</keyword>
<evidence type="ECO:0000256" key="8">
    <source>
        <dbReference type="ARBA" id="ARBA00022771"/>
    </source>
</evidence>
<dbReference type="PROSITE" id="PS51050">
    <property type="entry name" value="ZF_CW"/>
    <property type="match status" value="1"/>
</dbReference>
<dbReference type="Gene3D" id="2.170.270.10">
    <property type="entry name" value="SET domain"/>
    <property type="match status" value="1"/>
</dbReference>
<dbReference type="Pfam" id="PF17907">
    <property type="entry name" value="AWS"/>
    <property type="match status" value="1"/>
</dbReference>
<proteinExistence type="predicted"/>
<keyword evidence="5" id="KW-0808">Transferase</keyword>
<feature type="region of interest" description="Disordered" evidence="11">
    <location>
        <begin position="63"/>
        <end position="84"/>
    </location>
</feature>
<reference evidence="14" key="1">
    <citation type="submission" date="2017-08" db="EMBL/GenBank/DDBJ databases">
        <authorList>
            <person name="Polle J.E."/>
            <person name="Barry K."/>
            <person name="Cushman J."/>
            <person name="Schmutz J."/>
            <person name="Tran D."/>
            <person name="Hathwaick L.T."/>
            <person name="Yim W.C."/>
            <person name="Jenkins J."/>
            <person name="Mckie-Krisberg Z.M."/>
            <person name="Prochnik S."/>
            <person name="Lindquist E."/>
            <person name="Dockter R.B."/>
            <person name="Adam C."/>
            <person name="Molina H."/>
            <person name="Bunkerborg J."/>
            <person name="Jin E."/>
            <person name="Buchheim M."/>
            <person name="Magnuson J."/>
        </authorList>
    </citation>
    <scope>NUCLEOTIDE SEQUENCE</scope>
    <source>
        <strain evidence="14">CCAP 19/18</strain>
    </source>
</reference>
<evidence type="ECO:0000256" key="10">
    <source>
        <dbReference type="ARBA" id="ARBA00023242"/>
    </source>
</evidence>
<sequence length="172" mass="19670">MAEVTAQSWVACDRCNKWRRIPTELHQSLADDEDWLCEFNPNKAFASCSVPQELSDAEIDAIEAAATGSGDEDEEDEFKEERSRRRRMPAIWQLIKENILTHRKRKVQDEDDVMVCQCKPTWRGGDGCGPDCINRMLCIECTKGFCPCEDKCTNQVFTQKQYAKLEVVRAAS</sequence>
<feature type="domain" description="AWS" evidence="13">
    <location>
        <begin position="111"/>
        <end position="161"/>
    </location>
</feature>
<evidence type="ECO:0000256" key="5">
    <source>
        <dbReference type="ARBA" id="ARBA00022679"/>
    </source>
</evidence>
<comment type="caution">
    <text evidence="14">The sequence shown here is derived from an EMBL/GenBank/DDBJ whole genome shotgun (WGS) entry which is preliminary data.</text>
</comment>
<keyword evidence="8" id="KW-0863">Zinc-finger</keyword>
<keyword evidence="3" id="KW-0158">Chromosome</keyword>
<evidence type="ECO:0000313" key="15">
    <source>
        <dbReference type="Proteomes" id="UP000815325"/>
    </source>
</evidence>
<dbReference type="InterPro" id="IPR006560">
    <property type="entry name" value="AWS_dom"/>
</dbReference>
<keyword evidence="15" id="KW-1185">Reference proteome</keyword>
<dbReference type="PANTHER" id="PTHR22884">
    <property type="entry name" value="SET DOMAIN PROTEINS"/>
    <property type="match status" value="1"/>
</dbReference>
<evidence type="ECO:0000256" key="11">
    <source>
        <dbReference type="SAM" id="MobiDB-lite"/>
    </source>
</evidence>
<dbReference type="Gene3D" id="3.30.40.100">
    <property type="match status" value="1"/>
</dbReference>
<evidence type="ECO:0000256" key="1">
    <source>
        <dbReference type="ARBA" id="ARBA00004123"/>
    </source>
</evidence>
<keyword evidence="7" id="KW-0479">Metal-binding</keyword>
<dbReference type="SUPFAM" id="SSF82199">
    <property type="entry name" value="SET domain"/>
    <property type="match status" value="1"/>
</dbReference>
<evidence type="ECO:0000256" key="2">
    <source>
        <dbReference type="ARBA" id="ARBA00004286"/>
    </source>
</evidence>
<dbReference type="InterPro" id="IPR046341">
    <property type="entry name" value="SET_dom_sf"/>
</dbReference>
<keyword evidence="4" id="KW-0489">Methyltransferase</keyword>
<dbReference type="InterPro" id="IPR050777">
    <property type="entry name" value="SET2_Histone-Lys_MeTrsfase"/>
</dbReference>
<keyword evidence="6" id="KW-0949">S-adenosyl-L-methionine</keyword>
<evidence type="ECO:0000256" key="6">
    <source>
        <dbReference type="ARBA" id="ARBA00022691"/>
    </source>
</evidence>
<accession>A0ABQ7H7B2</accession>
<dbReference type="EMBL" id="MU069455">
    <property type="protein sequence ID" value="KAF5842747.1"/>
    <property type="molecule type" value="Genomic_DNA"/>
</dbReference>
<protein>
    <recommendedName>
        <fullName evidence="16">CW-type domain-containing protein</fullName>
    </recommendedName>
</protein>
<evidence type="ECO:0000256" key="9">
    <source>
        <dbReference type="ARBA" id="ARBA00022833"/>
    </source>
</evidence>
<dbReference type="Pfam" id="PF07496">
    <property type="entry name" value="zf-CW"/>
    <property type="match status" value="1"/>
</dbReference>
<dbReference type="SMART" id="SM00570">
    <property type="entry name" value="AWS"/>
    <property type="match status" value="1"/>
</dbReference>
<evidence type="ECO:0000259" key="12">
    <source>
        <dbReference type="PROSITE" id="PS51050"/>
    </source>
</evidence>
<comment type="subcellular location">
    <subcellularLocation>
        <location evidence="2">Chromosome</location>
    </subcellularLocation>
    <subcellularLocation>
        <location evidence="1">Nucleus</location>
    </subcellularLocation>
</comment>
<dbReference type="PROSITE" id="PS51215">
    <property type="entry name" value="AWS"/>
    <property type="match status" value="1"/>
</dbReference>
<evidence type="ECO:0000256" key="7">
    <source>
        <dbReference type="ARBA" id="ARBA00022723"/>
    </source>
</evidence>
<gene>
    <name evidence="14" type="ORF">DUNSADRAFT_5119</name>
</gene>
<feature type="domain" description="CW-type" evidence="12">
    <location>
        <begin position="3"/>
        <end position="56"/>
    </location>
</feature>